<evidence type="ECO:0000259" key="2">
    <source>
        <dbReference type="PROSITE" id="PS50833"/>
    </source>
</evidence>
<gene>
    <name evidence="3" type="primary">SSF1</name>
    <name evidence="3" type="ORF">SEPCBS57363_001706</name>
</gene>
<evidence type="ECO:0000313" key="4">
    <source>
        <dbReference type="Proteomes" id="UP001642501"/>
    </source>
</evidence>
<dbReference type="PANTHER" id="PTHR12661">
    <property type="entry name" value="PETER PAN-RELATED"/>
    <property type="match status" value="1"/>
</dbReference>
<dbReference type="Proteomes" id="UP001642501">
    <property type="component" value="Unassembled WGS sequence"/>
</dbReference>
<dbReference type="Pfam" id="PF04427">
    <property type="entry name" value="Brix"/>
    <property type="match status" value="1"/>
</dbReference>
<keyword evidence="4" id="KW-1185">Reference proteome</keyword>
<feature type="region of interest" description="Disordered" evidence="1">
    <location>
        <begin position="362"/>
        <end position="425"/>
    </location>
</feature>
<evidence type="ECO:0000256" key="1">
    <source>
        <dbReference type="SAM" id="MobiDB-lite"/>
    </source>
</evidence>
<sequence>MSTPLSTGNGSIRDPKSMVIRIGAGEVGSSVSQLASDVRKVMEPGTASRLRERRANRLRDYVTMCGPLGVTQLLLFSRSESGNVNLRVAAAPRGPTLHFRVERYSLSKDVQRAQRHPKGGGKEYVTPPLLVMNGFNLATDASAKIPKHLESLVTATFQSLFPPVHPQSTPLKSMKRVLLLNREQADGIENSFVLNLRHYAITTKTTGISKALRRLSAADKLVHSKSTKKGGLPNLGKLQDIADYMVGGDDGEGYVTDGATSGSEAETDAEVEVMDTSASRIQSRKTRAVPSASQGRDSRADTQAGGTETAVEKRAVKLIELGPRMKLRLVKVEEGMCQGQIMWHEHVHKSKLEIRELKERWEQRKRDKEARKQQQTENLKRKRAGKAGLSGASEESIGATDEEEDVTDMEGFDVEDHTGLDTSDQ</sequence>
<feature type="compositionally biased region" description="Acidic residues" evidence="1">
    <location>
        <begin position="400"/>
        <end position="413"/>
    </location>
</feature>
<organism evidence="3 4">
    <name type="scientific">Sporothrix epigloea</name>
    <dbReference type="NCBI Taxonomy" id="1892477"/>
    <lineage>
        <taxon>Eukaryota</taxon>
        <taxon>Fungi</taxon>
        <taxon>Dikarya</taxon>
        <taxon>Ascomycota</taxon>
        <taxon>Pezizomycotina</taxon>
        <taxon>Sordariomycetes</taxon>
        <taxon>Sordariomycetidae</taxon>
        <taxon>Ophiostomatales</taxon>
        <taxon>Ophiostomataceae</taxon>
        <taxon>Sporothrix</taxon>
    </lineage>
</organism>
<dbReference type="PANTHER" id="PTHR12661:SF5">
    <property type="entry name" value="SUPPRESSOR OF SWI4 1 HOMOLOG"/>
    <property type="match status" value="1"/>
</dbReference>
<proteinExistence type="predicted"/>
<feature type="compositionally biased region" description="Basic and acidic residues" evidence="1">
    <location>
        <begin position="362"/>
        <end position="374"/>
    </location>
</feature>
<dbReference type="InterPro" id="IPR045112">
    <property type="entry name" value="PPAN-like"/>
</dbReference>
<feature type="region of interest" description="Disordered" evidence="1">
    <location>
        <begin position="256"/>
        <end position="309"/>
    </location>
</feature>
<reference evidence="3 4" key="1">
    <citation type="submission" date="2024-01" db="EMBL/GenBank/DDBJ databases">
        <authorList>
            <person name="Allen C."/>
            <person name="Tagirdzhanova G."/>
        </authorList>
    </citation>
    <scope>NUCLEOTIDE SEQUENCE [LARGE SCALE GENOMIC DNA]</scope>
    <source>
        <strain evidence="3 4">CBS 573.63</strain>
    </source>
</reference>
<accession>A0ABP0DEE4</accession>
<name>A0ABP0DEE4_9PEZI</name>
<dbReference type="SMART" id="SM00879">
    <property type="entry name" value="Brix"/>
    <property type="match status" value="1"/>
</dbReference>
<evidence type="ECO:0000313" key="3">
    <source>
        <dbReference type="EMBL" id="CAK7265692.1"/>
    </source>
</evidence>
<protein>
    <submittedName>
        <fullName evidence="3">rRNA-binding ribosome biosynthesis protein</fullName>
    </submittedName>
</protein>
<dbReference type="PROSITE" id="PS50833">
    <property type="entry name" value="BRIX"/>
    <property type="match status" value="1"/>
</dbReference>
<dbReference type="InterPro" id="IPR007109">
    <property type="entry name" value="Brix"/>
</dbReference>
<feature type="domain" description="Brix" evidence="2">
    <location>
        <begin position="17"/>
        <end position="338"/>
    </location>
</feature>
<dbReference type="EMBL" id="CAWUOM010000019">
    <property type="protein sequence ID" value="CAK7265692.1"/>
    <property type="molecule type" value="Genomic_DNA"/>
</dbReference>
<comment type="caution">
    <text evidence="3">The sequence shown here is derived from an EMBL/GenBank/DDBJ whole genome shotgun (WGS) entry which is preliminary data.</text>
</comment>